<evidence type="ECO:0000313" key="1">
    <source>
        <dbReference type="EMBL" id="CRX38188.1"/>
    </source>
</evidence>
<accession>A0A0H5DQ58</accession>
<proteinExistence type="predicted"/>
<dbReference type="AlphaFoldDB" id="A0A0H5DQ58"/>
<sequence length="138" mass="15862">MNSNECLKIRFHEADLTELIYWANHKDYTVVGARRIKPSVTSPRSGKVSSRAKEDEEYEMIASVVIPIITNKIRSSQLDAFESALKKEGRMIWKIDVIDSKKLKVYIAAAIFFKTADGTFQFERLAHTKHIEKDTKDL</sequence>
<protein>
    <submittedName>
        <fullName evidence="1">Uncharacterized protein</fullName>
    </submittedName>
</protein>
<name>A0A0H5DQ58_9BACT</name>
<organism evidence="1 2">
    <name type="scientific">Estrella lausannensis</name>
    <dbReference type="NCBI Taxonomy" id="483423"/>
    <lineage>
        <taxon>Bacteria</taxon>
        <taxon>Pseudomonadati</taxon>
        <taxon>Chlamydiota</taxon>
        <taxon>Chlamydiia</taxon>
        <taxon>Parachlamydiales</taxon>
        <taxon>Candidatus Criblamydiaceae</taxon>
        <taxon>Estrella</taxon>
    </lineage>
</organism>
<dbReference type="Proteomes" id="UP000220251">
    <property type="component" value="Unassembled WGS sequence"/>
</dbReference>
<dbReference type="RefSeq" id="WP_098038038.1">
    <property type="nucleotide sequence ID" value="NZ_CWGJ01000011.1"/>
</dbReference>
<keyword evidence="2" id="KW-1185">Reference proteome</keyword>
<reference evidence="2" key="1">
    <citation type="submission" date="2015-06" db="EMBL/GenBank/DDBJ databases">
        <authorList>
            <person name="Bertelli C."/>
        </authorList>
    </citation>
    <scope>NUCLEOTIDE SEQUENCE [LARGE SCALE GENOMIC DNA]</scope>
    <source>
        <strain evidence="2">CRIB-30</strain>
    </source>
</reference>
<gene>
    <name evidence="1" type="ORF">ELAC_0839</name>
</gene>
<dbReference type="EMBL" id="CWGJ01000011">
    <property type="protein sequence ID" value="CRX38188.1"/>
    <property type="molecule type" value="Genomic_DNA"/>
</dbReference>
<evidence type="ECO:0000313" key="2">
    <source>
        <dbReference type="Proteomes" id="UP000220251"/>
    </source>
</evidence>